<name>A0AA43KGW4_9CYAN</name>
<comment type="caution">
    <text evidence="1">The sequence shown here is derived from an EMBL/GenBank/DDBJ whole genome shotgun (WGS) entry which is preliminary data.</text>
</comment>
<protein>
    <submittedName>
        <fullName evidence="1">Phage tail protein</fullName>
    </submittedName>
</protein>
<dbReference type="PANTHER" id="PTHR38009:SF1">
    <property type="entry name" value="CONSERVED HYPOTHETICAL PHAGE TAIL PROTEIN"/>
    <property type="match status" value="1"/>
</dbReference>
<dbReference type="NCBIfam" id="TIGR02241">
    <property type="entry name" value="conserved hypothetical phage tail region protein"/>
    <property type="match status" value="1"/>
</dbReference>
<gene>
    <name evidence="1" type="ORF">NWP23_17850</name>
</gene>
<accession>A0AA43KGW4</accession>
<dbReference type="InterPro" id="IPR010667">
    <property type="entry name" value="Phage_T4_Gp19"/>
</dbReference>
<proteinExistence type="predicted"/>
<dbReference type="GO" id="GO:0005198">
    <property type="term" value="F:structural molecule activity"/>
    <property type="evidence" value="ECO:0007669"/>
    <property type="project" value="InterPro"/>
</dbReference>
<reference evidence="1 2" key="1">
    <citation type="journal article" date="2023" name="J. Phycol.">
        <title>Chrysosporum ovalisporum is synonymous with the true-branching cyanobacterium Umezakia natans (Nostocales/Aphanizomenonaceae).</title>
        <authorList>
            <person name="McGregor G.B."/>
            <person name="Sendall B.C."/>
            <person name="Niiyama Y."/>
            <person name="Tuji A."/>
            <person name="Willis A."/>
        </authorList>
    </citation>
    <scope>NUCLEOTIDE SEQUENCE [LARGE SCALE GENOMIC DNA]</scope>
    <source>
        <strain evidence="1 2">FSS-62</strain>
    </source>
</reference>
<dbReference type="PANTHER" id="PTHR38009">
    <property type="entry name" value="CONSERVED HYPOTHETICAL PHAGE TAIL PROTEIN"/>
    <property type="match status" value="1"/>
</dbReference>
<dbReference type="Proteomes" id="UP001159370">
    <property type="component" value="Unassembled WGS sequence"/>
</dbReference>
<dbReference type="Pfam" id="PF06841">
    <property type="entry name" value="Phage_T4_gp19"/>
    <property type="match status" value="1"/>
</dbReference>
<evidence type="ECO:0000313" key="1">
    <source>
        <dbReference type="EMBL" id="MDH6065577.1"/>
    </source>
</evidence>
<evidence type="ECO:0000313" key="2">
    <source>
        <dbReference type="Proteomes" id="UP001159370"/>
    </source>
</evidence>
<dbReference type="RefSeq" id="WP_280650063.1">
    <property type="nucleotide sequence ID" value="NZ_JANQDL010000116.1"/>
</dbReference>
<dbReference type="EMBL" id="JANQDL010000116">
    <property type="protein sequence ID" value="MDH6065577.1"/>
    <property type="molecule type" value="Genomic_DNA"/>
</dbReference>
<organism evidence="1 2">
    <name type="scientific">Umezakia ovalisporum FSS-62</name>
    <dbReference type="NCBI Taxonomy" id="2971776"/>
    <lineage>
        <taxon>Bacteria</taxon>
        <taxon>Bacillati</taxon>
        <taxon>Cyanobacteriota</taxon>
        <taxon>Cyanophyceae</taxon>
        <taxon>Nostocales</taxon>
        <taxon>Nodulariaceae</taxon>
        <taxon>Umezakia</taxon>
    </lineage>
</organism>
<dbReference type="AlphaFoldDB" id="A0AA43KGW4"/>
<dbReference type="InterPro" id="IPR011747">
    <property type="entry name" value="CHP02241"/>
</dbReference>
<dbReference type="GeneID" id="83683444"/>
<sequence>MAKSQKKKNSNSDKNAHDPYMAFNFMVEIDGLTVGGFSEVTGLSSRLELESYVEGGVHHRVHQFPKYMTYPNLVLVRGLGERDDLWKWYEDATRGKIRLINGTIMVRDGQQSKLIAWNFKKAYPVAWEGPQLNASDSSQVAFERLELVHRGVYKA</sequence>